<sequence>MCCICTFYLVSQRSVQLKPKACNTTQHNTDDAISLPALQTLGGKCLVERDVCVAKARNFLRATEVTSRNSVLVSCDAYYTRLFANLDKLLAPDRPCHSNLWLAILALHKALADQPRFPSVVAAFSHAVHNGGDVIEAVKITREITKPHNRSFFELLEPEKLDSQTLMDEIMDLEASTKEAL</sequence>
<dbReference type="InterPro" id="IPR052191">
    <property type="entry name" value="tRNA_ntf/polyA_polymerase_I"/>
</dbReference>
<proteinExistence type="predicted"/>
<protein>
    <submittedName>
        <fullName evidence="1">Uncharacterized protein</fullName>
    </submittedName>
</protein>
<dbReference type="OrthoDB" id="1722187at2759"/>
<dbReference type="PANTHER" id="PTHR43051:SF2">
    <property type="entry name" value="POLYNUCLEOTIDE ADENYLYLTRANSFERASE FAMILY PROTEIN-RELATED"/>
    <property type="match status" value="1"/>
</dbReference>
<accession>A0A565BK69</accession>
<dbReference type="PANTHER" id="PTHR43051">
    <property type="entry name" value="POLYNUCLEOTIDE ADENYLYLTRANSFERASE FAMILY PROTEIN"/>
    <property type="match status" value="1"/>
</dbReference>
<dbReference type="AlphaFoldDB" id="A0A565BK69"/>
<comment type="caution">
    <text evidence="1">The sequence shown here is derived from an EMBL/GenBank/DDBJ whole genome shotgun (WGS) entry which is preliminary data.</text>
</comment>
<keyword evidence="2" id="KW-1185">Reference proteome</keyword>
<dbReference type="Proteomes" id="UP000489600">
    <property type="component" value="Unassembled WGS sequence"/>
</dbReference>
<name>A0A565BK69_9BRAS</name>
<reference evidence="1" key="1">
    <citation type="submission" date="2019-07" db="EMBL/GenBank/DDBJ databases">
        <authorList>
            <person name="Dittberner H."/>
        </authorList>
    </citation>
    <scope>NUCLEOTIDE SEQUENCE [LARGE SCALE GENOMIC DNA]</scope>
</reference>
<organism evidence="1 2">
    <name type="scientific">Arabis nemorensis</name>
    <dbReference type="NCBI Taxonomy" id="586526"/>
    <lineage>
        <taxon>Eukaryota</taxon>
        <taxon>Viridiplantae</taxon>
        <taxon>Streptophyta</taxon>
        <taxon>Embryophyta</taxon>
        <taxon>Tracheophyta</taxon>
        <taxon>Spermatophyta</taxon>
        <taxon>Magnoliopsida</taxon>
        <taxon>eudicotyledons</taxon>
        <taxon>Gunneridae</taxon>
        <taxon>Pentapetalae</taxon>
        <taxon>rosids</taxon>
        <taxon>malvids</taxon>
        <taxon>Brassicales</taxon>
        <taxon>Brassicaceae</taxon>
        <taxon>Arabideae</taxon>
        <taxon>Arabis</taxon>
    </lineage>
</organism>
<gene>
    <name evidence="1" type="ORF">ANE_LOCUS12471</name>
</gene>
<dbReference type="EMBL" id="CABITT030000004">
    <property type="protein sequence ID" value="VVB02027.1"/>
    <property type="molecule type" value="Genomic_DNA"/>
</dbReference>
<evidence type="ECO:0000313" key="1">
    <source>
        <dbReference type="EMBL" id="VVB02027.1"/>
    </source>
</evidence>
<evidence type="ECO:0000313" key="2">
    <source>
        <dbReference type="Proteomes" id="UP000489600"/>
    </source>
</evidence>